<evidence type="ECO:0000256" key="1">
    <source>
        <dbReference type="SAM" id="SignalP"/>
    </source>
</evidence>
<dbReference type="STRING" id="311180.SAMN04488050_103119"/>
<name>A0A1I6RIL4_9RHOB</name>
<dbReference type="Gene3D" id="2.60.40.1890">
    <property type="entry name" value="PCu(A)C copper chaperone"/>
    <property type="match status" value="1"/>
</dbReference>
<dbReference type="InterPro" id="IPR007410">
    <property type="entry name" value="LpqE-like"/>
</dbReference>
<dbReference type="PANTHER" id="PTHR36302:SF1">
    <property type="entry name" value="COPPER CHAPERONE PCU(A)C"/>
    <property type="match status" value="1"/>
</dbReference>
<dbReference type="OrthoDB" id="9796962at2"/>
<accession>A0A1I6RIL4</accession>
<dbReference type="PANTHER" id="PTHR36302">
    <property type="entry name" value="BLR7088 PROTEIN"/>
    <property type="match status" value="1"/>
</dbReference>
<dbReference type="AlphaFoldDB" id="A0A1I6RIL4"/>
<dbReference type="Pfam" id="PF04314">
    <property type="entry name" value="PCuAC"/>
    <property type="match status" value="1"/>
</dbReference>
<organism evidence="2 3">
    <name type="scientific">Alloyangia pacifica</name>
    <dbReference type="NCBI Taxonomy" id="311180"/>
    <lineage>
        <taxon>Bacteria</taxon>
        <taxon>Pseudomonadati</taxon>
        <taxon>Pseudomonadota</taxon>
        <taxon>Alphaproteobacteria</taxon>
        <taxon>Rhodobacterales</taxon>
        <taxon>Roseobacteraceae</taxon>
        <taxon>Alloyangia</taxon>
    </lineage>
</organism>
<dbReference type="Proteomes" id="UP000199392">
    <property type="component" value="Unassembled WGS sequence"/>
</dbReference>
<keyword evidence="3" id="KW-1185">Reference proteome</keyword>
<feature type="chain" id="PRO_5011659532" evidence="1">
    <location>
        <begin position="22"/>
        <end position="183"/>
    </location>
</feature>
<feature type="signal peptide" evidence="1">
    <location>
        <begin position="1"/>
        <end position="21"/>
    </location>
</feature>
<dbReference type="RefSeq" id="WP_092422777.1">
    <property type="nucleotide sequence ID" value="NZ_FNCL01000003.1"/>
</dbReference>
<dbReference type="InterPro" id="IPR036182">
    <property type="entry name" value="PCuAC_sf"/>
</dbReference>
<reference evidence="3" key="1">
    <citation type="submission" date="2016-10" db="EMBL/GenBank/DDBJ databases">
        <authorList>
            <person name="Varghese N."/>
            <person name="Submissions S."/>
        </authorList>
    </citation>
    <scope>NUCLEOTIDE SEQUENCE [LARGE SCALE GENOMIC DNA]</scope>
    <source>
        <strain evidence="3">DSM 26894</strain>
    </source>
</reference>
<sequence>MKTPLITALGLALLSTAGAHAGNELAGHEMSKAQHVGMRADASYEIGALRIEKPFSRASLPNQPVGGGFFTVTNTGTEDDRLVAAGTSADLADHMEIHEMAMEGQVMKMRALPDGLVIPAGETVELKPGGYHLMLMGLKQPLVMGESVTISLTFEKAGTIEVPLAIGAPNAKGAGHGQMTHGN</sequence>
<keyword evidence="1" id="KW-0732">Signal</keyword>
<proteinExistence type="predicted"/>
<dbReference type="SUPFAM" id="SSF110087">
    <property type="entry name" value="DR1885-like metal-binding protein"/>
    <property type="match status" value="1"/>
</dbReference>
<evidence type="ECO:0000313" key="2">
    <source>
        <dbReference type="EMBL" id="SFS64603.1"/>
    </source>
</evidence>
<dbReference type="EMBL" id="FOZW01000003">
    <property type="protein sequence ID" value="SFS64603.1"/>
    <property type="molecule type" value="Genomic_DNA"/>
</dbReference>
<protein>
    <submittedName>
        <fullName evidence="2">Copper(I)-binding protein</fullName>
    </submittedName>
</protein>
<evidence type="ECO:0000313" key="3">
    <source>
        <dbReference type="Proteomes" id="UP000199392"/>
    </source>
</evidence>
<dbReference type="InterPro" id="IPR058248">
    <property type="entry name" value="Lxx211020-like"/>
</dbReference>
<gene>
    <name evidence="2" type="ORF">SAMN04488050_103119</name>
</gene>